<dbReference type="EMBL" id="CAKLCB010000109">
    <property type="protein sequence ID" value="CAH0515341.1"/>
    <property type="molecule type" value="Genomic_DNA"/>
</dbReference>
<accession>A0AAU9KY09</accession>
<proteinExistence type="predicted"/>
<evidence type="ECO:0000313" key="5">
    <source>
        <dbReference type="Proteomes" id="UP001160483"/>
    </source>
</evidence>
<evidence type="ECO:0000256" key="1">
    <source>
        <dbReference type="SAM" id="MobiDB-lite"/>
    </source>
</evidence>
<dbReference type="Proteomes" id="UP001160483">
    <property type="component" value="Unassembled WGS sequence"/>
</dbReference>
<evidence type="ECO:0000313" key="4">
    <source>
        <dbReference type="Proteomes" id="UP001158986"/>
    </source>
</evidence>
<name>A0AAU9KY09_9STRA</name>
<dbReference type="EMBL" id="CAKKTJ010000168">
    <property type="protein sequence ID" value="CAH0477420.1"/>
    <property type="molecule type" value="Genomic_DNA"/>
</dbReference>
<gene>
    <name evidence="3" type="ORF">PBS001_LOCUS2054</name>
    <name evidence="2" type="ORF">PBS003_LOCUS4169</name>
</gene>
<evidence type="ECO:0000313" key="3">
    <source>
        <dbReference type="EMBL" id="CAH0515341.1"/>
    </source>
</evidence>
<organism evidence="2 5">
    <name type="scientific">Peronospora belbahrii</name>
    <dbReference type="NCBI Taxonomy" id="622444"/>
    <lineage>
        <taxon>Eukaryota</taxon>
        <taxon>Sar</taxon>
        <taxon>Stramenopiles</taxon>
        <taxon>Oomycota</taxon>
        <taxon>Peronosporomycetes</taxon>
        <taxon>Peronosporales</taxon>
        <taxon>Peronosporaceae</taxon>
        <taxon>Peronospora</taxon>
    </lineage>
</organism>
<evidence type="ECO:0000313" key="2">
    <source>
        <dbReference type="EMBL" id="CAH0477420.1"/>
    </source>
</evidence>
<dbReference type="Proteomes" id="UP001158986">
    <property type="component" value="Unassembled WGS sequence"/>
</dbReference>
<protein>
    <submittedName>
        <fullName evidence="2">Uncharacterized protein</fullName>
    </submittedName>
</protein>
<dbReference type="AlphaFoldDB" id="A0AAU9KY09"/>
<keyword evidence="4" id="KW-1185">Reference proteome</keyword>
<sequence length="465" mass="50410">MASSSMSDHVNPLQERAAAAAQVLLAPGRSVSQREIQAMLEKNEAALKSWNALHKQQPAKTSTTEHNEWVRRCVNLRQQIGARLEMLASLADKQIAQEDEKNDAQKTVATLSIGRRTETLQKSKLVVQGAAVSHIQPQATSDALQQMYTPPEISTMLMGPTSTLVSMSMPNMTAPTPPTLFPEPPMPTLGFDSASSSMFYPTGQTNSMQTSTGFTLTTSMAVSGVTTPTRGYAMSSDVQTFTPNTYMTSSDRLPSASPGFMNQQDYMMGGGMMNPQQQQFMPMRMPMNVDSSGGGNMYVNNTYGMPSAPTSANIYSSGNGNSNNSNFPVDPFITPYEFTSDASFGTSGFPMAGMAGMPMHHQQHQVMGSMNGANYGAPMMPNNFGYGPSIGMPSSSTQSIMPQSVPTHHYQSTHQPFQQPSQLHQFPTQQIVIEPVGLFPDSTLYGDNTVNIFEGLTDDAFFPMQ</sequence>
<comment type="caution">
    <text evidence="2">The sequence shown here is derived from an EMBL/GenBank/DDBJ whole genome shotgun (WGS) entry which is preliminary data.</text>
</comment>
<reference evidence="2 4" key="1">
    <citation type="submission" date="2021-11" db="EMBL/GenBank/DDBJ databases">
        <authorList>
            <person name="Islam A."/>
            <person name="Islam S."/>
            <person name="Flora M.S."/>
            <person name="Rahman M."/>
            <person name="Ziaur R.M."/>
            <person name="Epstein J.H."/>
            <person name="Hassan M."/>
            <person name="Klassen M."/>
            <person name="Woodard K."/>
            <person name="Webb A."/>
            <person name="Webby R.J."/>
            <person name="El Zowalaty M.E."/>
        </authorList>
    </citation>
    <scope>NUCLEOTIDE SEQUENCE</scope>
    <source>
        <strain evidence="3">Pbs1</strain>
        <strain evidence="2">Pbs3</strain>
    </source>
</reference>
<feature type="region of interest" description="Disordered" evidence="1">
    <location>
        <begin position="395"/>
        <end position="414"/>
    </location>
</feature>